<evidence type="ECO:0000313" key="2">
    <source>
        <dbReference type="EMBL" id="TDZ31763.1"/>
    </source>
</evidence>
<accession>A0A4R8QD05</accession>
<comment type="caution">
    <text evidence="2">The sequence shown here is derived from an EMBL/GenBank/DDBJ whole genome shotgun (WGS) entry which is preliminary data.</text>
</comment>
<keyword evidence="3" id="KW-1185">Reference proteome</keyword>
<protein>
    <submittedName>
        <fullName evidence="2">Uncharacterized protein</fullName>
    </submittedName>
</protein>
<feature type="region of interest" description="Disordered" evidence="1">
    <location>
        <begin position="201"/>
        <end position="248"/>
    </location>
</feature>
<feature type="compositionally biased region" description="Basic residues" evidence="1">
    <location>
        <begin position="238"/>
        <end position="248"/>
    </location>
</feature>
<proteinExistence type="predicted"/>
<sequence length="248" mass="28345">MWGFLSERPTVASTRSRHSKRDSVGKGINDNIVVERGVDWQVPGDEKYASTVRSNFPRGSPPSSGCEHVTDPDDDGVSRILLYTASAQTPEPVRKLLCEFRDWTGCQHSFSLDEVDRWIQHVEDDHLRGRYPAASVCWYCDIEFNEKLTPDLDWNFEARQRHIAGHIVEGDRFECRRPDFLMLNHVHGVGLISSETFQQGISLSEGPPAPVPDGLYPRGWRPERAGEGMRIVPEERGRRSRKTDRHYC</sequence>
<evidence type="ECO:0000256" key="1">
    <source>
        <dbReference type="SAM" id="MobiDB-lite"/>
    </source>
</evidence>
<feature type="compositionally biased region" description="Basic and acidic residues" evidence="1">
    <location>
        <begin position="220"/>
        <end position="237"/>
    </location>
</feature>
<feature type="region of interest" description="Disordered" evidence="1">
    <location>
        <begin position="1"/>
        <end position="25"/>
    </location>
</feature>
<gene>
    <name evidence="2" type="ORF">C8035_v000886</name>
</gene>
<reference evidence="2 3" key="1">
    <citation type="submission" date="2018-11" db="EMBL/GenBank/DDBJ databases">
        <title>Genome sequence and assembly of Colletotrichum spinosum.</title>
        <authorList>
            <person name="Gan P."/>
            <person name="Shirasu K."/>
        </authorList>
    </citation>
    <scope>NUCLEOTIDE SEQUENCE [LARGE SCALE GENOMIC DNA]</scope>
    <source>
        <strain evidence="2 3">CBS 515.97</strain>
    </source>
</reference>
<dbReference type="EMBL" id="QAPG01000095">
    <property type="protein sequence ID" value="TDZ31763.1"/>
    <property type="molecule type" value="Genomic_DNA"/>
</dbReference>
<evidence type="ECO:0000313" key="3">
    <source>
        <dbReference type="Proteomes" id="UP000295083"/>
    </source>
</evidence>
<dbReference type="Proteomes" id="UP000295083">
    <property type="component" value="Unassembled WGS sequence"/>
</dbReference>
<dbReference type="AlphaFoldDB" id="A0A4R8QD05"/>
<name>A0A4R8QD05_9PEZI</name>
<organism evidence="2 3">
    <name type="scientific">Colletotrichum spinosum</name>
    <dbReference type="NCBI Taxonomy" id="1347390"/>
    <lineage>
        <taxon>Eukaryota</taxon>
        <taxon>Fungi</taxon>
        <taxon>Dikarya</taxon>
        <taxon>Ascomycota</taxon>
        <taxon>Pezizomycotina</taxon>
        <taxon>Sordariomycetes</taxon>
        <taxon>Hypocreomycetidae</taxon>
        <taxon>Glomerellales</taxon>
        <taxon>Glomerellaceae</taxon>
        <taxon>Colletotrichum</taxon>
        <taxon>Colletotrichum orbiculare species complex</taxon>
    </lineage>
</organism>